<name>A0ABY4W1B2_9PROT</name>
<feature type="chain" id="PRO_5046721792" description="Lipoprotein" evidence="1">
    <location>
        <begin position="21"/>
        <end position="195"/>
    </location>
</feature>
<evidence type="ECO:0000313" key="2">
    <source>
        <dbReference type="EMBL" id="USG60958.1"/>
    </source>
</evidence>
<feature type="signal peptide" evidence="1">
    <location>
        <begin position="1"/>
        <end position="20"/>
    </location>
</feature>
<dbReference type="PROSITE" id="PS51257">
    <property type="entry name" value="PROKAR_LIPOPROTEIN"/>
    <property type="match status" value="1"/>
</dbReference>
<proteinExistence type="predicted"/>
<gene>
    <name evidence="2" type="ORF">NBZ79_17510</name>
</gene>
<evidence type="ECO:0000256" key="1">
    <source>
        <dbReference type="SAM" id="SignalP"/>
    </source>
</evidence>
<evidence type="ECO:0008006" key="4">
    <source>
        <dbReference type="Google" id="ProtNLM"/>
    </source>
</evidence>
<dbReference type="RefSeq" id="WP_251933915.1">
    <property type="nucleotide sequence ID" value="NZ_CP098747.1"/>
</dbReference>
<dbReference type="EMBL" id="CP098747">
    <property type="protein sequence ID" value="USG60958.1"/>
    <property type="molecule type" value="Genomic_DNA"/>
</dbReference>
<keyword evidence="1" id="KW-0732">Signal</keyword>
<keyword evidence="3" id="KW-1185">Reference proteome</keyword>
<sequence>MKFLSLALTALVLVACAAGADFSRVDYKQEVLGQTKATDIVQKLGSPFKTANQTKNGENVQIFIYSYAKAGGNADAEGVTPSRSQIFYFHDDLLVGSEFTSSWAGDSTNFDATKITSIEEKKTTVDGVVKLFGQPTGEYMFPVLENKGERALIYRYSQTKVFGLDIQVLDKKLVVSYDPSTKIVTAIDYVKSGIE</sequence>
<dbReference type="Proteomes" id="UP001056291">
    <property type="component" value="Chromosome"/>
</dbReference>
<evidence type="ECO:0000313" key="3">
    <source>
        <dbReference type="Proteomes" id="UP001056291"/>
    </source>
</evidence>
<protein>
    <recommendedName>
        <fullName evidence="4">Lipoprotein</fullName>
    </recommendedName>
</protein>
<reference evidence="2" key="1">
    <citation type="submission" date="2022-06" db="EMBL/GenBank/DDBJ databases">
        <title>Sneathiella actinostolidae sp. nov., isolated from a sea anemonein the Western Pacific Ocean.</title>
        <authorList>
            <person name="Wei M.J."/>
        </authorList>
    </citation>
    <scope>NUCLEOTIDE SEQUENCE</scope>
    <source>
        <strain evidence="2">PHK-P5</strain>
    </source>
</reference>
<accession>A0ABY4W1B2</accession>
<organism evidence="2 3">
    <name type="scientific">Sneathiella marina</name>
    <dbReference type="NCBI Taxonomy" id="2950108"/>
    <lineage>
        <taxon>Bacteria</taxon>
        <taxon>Pseudomonadati</taxon>
        <taxon>Pseudomonadota</taxon>
        <taxon>Alphaproteobacteria</taxon>
        <taxon>Sneathiellales</taxon>
        <taxon>Sneathiellaceae</taxon>
        <taxon>Sneathiella</taxon>
    </lineage>
</organism>